<dbReference type="WBParaSite" id="MCU_009297-RB">
    <property type="protein sequence ID" value="MCU_009297-RB"/>
    <property type="gene ID" value="MCU_009297"/>
</dbReference>
<protein>
    <submittedName>
        <fullName evidence="2">HOOK domain-containing protein</fullName>
    </submittedName>
</protein>
<evidence type="ECO:0000313" key="2">
    <source>
        <dbReference type="WBParaSite" id="MCU_009297-RB"/>
    </source>
</evidence>
<name>A0A5K3FKL2_MESCO</name>
<dbReference type="PANTHER" id="PTHR16306:SF0">
    <property type="entry name" value="TRANSLIN-ASSOCIATED FACTOR X-INTERACTING PROTEIN 1"/>
    <property type="match status" value="1"/>
</dbReference>
<feature type="coiled-coil region" evidence="1">
    <location>
        <begin position="104"/>
        <end position="145"/>
    </location>
</feature>
<sequence>MREEEEANKITQEKLCEKLKNLSDDLLRESDSRKLALLDLNQLRTEYSDLLKYNKELSRQTQEGGDSITLKIALERAKEAHKLALEKITYLETAYVNVVPKEEFSNVQDRLADSESENERLRANCEQLRSQLENISKDLAVVTSEKEEIADRYAVLRKTSTPRPEWSCVGGMVPGGRRHWQQLTSGKSSKEKLAILTAELAGDSALTLPGLDIQNETNKKVPKFIEDLTHTYPRLLPKRDLLILLEDFWSKRQEQLNDFLKCLRDNVQSTLPSFNDFLYKYLKEAFGIEKIRREWSLSLYISGRVMTDCEELVRFRMVADNEIDEAYHWYLRSLTGRLFNQLREIAHATAIAFSMTTEPTGEKVTDVQLAKPKRSDCQLSVRQLSVVLAKLLQCTPDHESITRLIKIAFTNDDIDDSETTLQTGISMDATVSLEELFYRFTTSAGPW</sequence>
<dbReference type="AlphaFoldDB" id="A0A5K3FKL2"/>
<keyword evidence="1" id="KW-0175">Coiled coil</keyword>
<reference evidence="2" key="1">
    <citation type="submission" date="2019-11" db="UniProtKB">
        <authorList>
            <consortium name="WormBaseParasite"/>
        </authorList>
    </citation>
    <scope>IDENTIFICATION</scope>
</reference>
<organism evidence="2">
    <name type="scientific">Mesocestoides corti</name>
    <name type="common">Flatworm</name>
    <dbReference type="NCBI Taxonomy" id="53468"/>
    <lineage>
        <taxon>Eukaryota</taxon>
        <taxon>Metazoa</taxon>
        <taxon>Spiralia</taxon>
        <taxon>Lophotrochozoa</taxon>
        <taxon>Platyhelminthes</taxon>
        <taxon>Cestoda</taxon>
        <taxon>Eucestoda</taxon>
        <taxon>Cyclophyllidea</taxon>
        <taxon>Mesocestoididae</taxon>
        <taxon>Mesocestoides</taxon>
    </lineage>
</organism>
<evidence type="ECO:0000256" key="1">
    <source>
        <dbReference type="SAM" id="Coils"/>
    </source>
</evidence>
<feature type="coiled-coil region" evidence="1">
    <location>
        <begin position="2"/>
        <end position="60"/>
    </location>
</feature>
<dbReference type="GO" id="GO:0005737">
    <property type="term" value="C:cytoplasm"/>
    <property type="evidence" value="ECO:0007669"/>
    <property type="project" value="TreeGrafter"/>
</dbReference>
<proteinExistence type="predicted"/>
<accession>A0A5K3FKL2</accession>
<dbReference type="PANTHER" id="PTHR16306">
    <property type="entry name" value="TRANSLIN-ASSOCIATED FACTOR X-INTERACTING PROTEIN 1"/>
    <property type="match status" value="1"/>
</dbReference>